<name>A0A833SNC5_PHYIN</name>
<keyword evidence="2" id="KW-1185">Reference proteome</keyword>
<organism evidence="1 2">
    <name type="scientific">Phytophthora infestans</name>
    <name type="common">Potato late blight agent</name>
    <name type="synonym">Botrytis infestans</name>
    <dbReference type="NCBI Taxonomy" id="4787"/>
    <lineage>
        <taxon>Eukaryota</taxon>
        <taxon>Sar</taxon>
        <taxon>Stramenopiles</taxon>
        <taxon>Oomycota</taxon>
        <taxon>Peronosporomycetes</taxon>
        <taxon>Peronosporales</taxon>
        <taxon>Peronosporaceae</taxon>
        <taxon>Phytophthora</taxon>
    </lineage>
</organism>
<gene>
    <name evidence="1" type="ORF">GN244_ATG17456</name>
</gene>
<dbReference type="EMBL" id="WSZM01000643">
    <property type="protein sequence ID" value="KAF4030760.1"/>
    <property type="molecule type" value="Genomic_DNA"/>
</dbReference>
<proteinExistence type="predicted"/>
<sequence>MILQLAQLSSHQELEPHRRVSLNTQLTVVQRSLKDGAEAAVLVADVQLVSRKLPIKLFNEGSELSSALLAASSLCDELTQSLRHFKIENVLLRLRVQAFTPESATPSANLSMARKHSATPPRSHHFELRSRRLSRIATTVGDAPPPQVGIVAQRARPVDPILLIMWHLNILRLSVDAASHLDVANNVPPHWMSAQPPNIIMTTFTRDLCYNLR</sequence>
<dbReference type="AlphaFoldDB" id="A0A833SNC5"/>
<dbReference type="Proteomes" id="UP000602510">
    <property type="component" value="Unassembled WGS sequence"/>
</dbReference>
<reference evidence="1" key="1">
    <citation type="submission" date="2020-04" db="EMBL/GenBank/DDBJ databases">
        <title>Hybrid Assembly of Korean Phytophthora infestans isolates.</title>
        <authorList>
            <person name="Prokchorchik M."/>
            <person name="Lee Y."/>
            <person name="Seo J."/>
            <person name="Cho J.-H."/>
            <person name="Park Y.-E."/>
            <person name="Jang D.-C."/>
            <person name="Im J.-S."/>
            <person name="Choi J.-G."/>
            <person name="Park H.-J."/>
            <person name="Lee G.-B."/>
            <person name="Lee Y.-G."/>
            <person name="Hong S.-Y."/>
            <person name="Cho K."/>
            <person name="Sohn K.H."/>
        </authorList>
    </citation>
    <scope>NUCLEOTIDE SEQUENCE</scope>
    <source>
        <strain evidence="1">KR_1_A1</strain>
    </source>
</reference>
<evidence type="ECO:0000313" key="1">
    <source>
        <dbReference type="EMBL" id="KAF4030760.1"/>
    </source>
</evidence>
<accession>A0A833SNC5</accession>
<evidence type="ECO:0000313" key="2">
    <source>
        <dbReference type="Proteomes" id="UP000602510"/>
    </source>
</evidence>
<protein>
    <submittedName>
        <fullName evidence="1">Uncharacterized protein</fullName>
    </submittedName>
</protein>
<comment type="caution">
    <text evidence="1">The sequence shown here is derived from an EMBL/GenBank/DDBJ whole genome shotgun (WGS) entry which is preliminary data.</text>
</comment>